<dbReference type="OMA" id="RIWGFFM"/>
<evidence type="ECO:0000313" key="3">
    <source>
        <dbReference type="EMBL" id="RKP21905.1"/>
    </source>
</evidence>
<dbReference type="AlphaFoldDB" id="A0A075AMT5"/>
<dbReference type="EMBL" id="KE561324">
    <property type="protein sequence ID" value="EPZ30978.1"/>
    <property type="molecule type" value="Genomic_DNA"/>
</dbReference>
<dbReference type="OrthoDB" id="277011at2759"/>
<dbReference type="SUPFAM" id="SSF56784">
    <property type="entry name" value="HAD-like"/>
    <property type="match status" value="1"/>
</dbReference>
<dbReference type="SMART" id="SM00577">
    <property type="entry name" value="CPDc"/>
    <property type="match status" value="1"/>
</dbReference>
<dbReference type="PROSITE" id="PS50969">
    <property type="entry name" value="FCP1"/>
    <property type="match status" value="1"/>
</dbReference>
<sequence length="234" mass="27351">MYRKKKKYSQVASNFEARQILSPQYEIESQTTHGNFLEPILSDIYNFPLTSTKSKITLPKKKKTLVLDLDETLVHASMEDDTNVSWRIEVEVEGLSCLYFIRKRPFVDYFLDIVSKWYSLVIFTASKREYASKVIDLLDNGRSLFKDRYYRESCISENDTSYYKKLDIIDSDLSSIFIIDNSPLSFALFPDNGVHIETWKNDKNDTSLFDLLSFLDALRFCNDVRSIISLKQFT</sequence>
<dbReference type="PANTHER" id="PTHR12210">
    <property type="entry name" value="DULLARD PROTEIN PHOSPHATASE"/>
    <property type="match status" value="1"/>
</dbReference>
<proteinExistence type="predicted"/>
<feature type="domain" description="FCP1 homology" evidence="1">
    <location>
        <begin position="58"/>
        <end position="218"/>
    </location>
</feature>
<dbReference type="HOGENOM" id="CLU_020262_4_5_1"/>
<reference evidence="5" key="2">
    <citation type="journal article" date="2018" name="Nat. Microbiol.">
        <title>Leveraging single-cell genomics to expand the fungal tree of life.</title>
        <authorList>
            <person name="Ahrendt S.R."/>
            <person name="Quandt C.A."/>
            <person name="Ciobanu D."/>
            <person name="Clum A."/>
            <person name="Salamov A."/>
            <person name="Andreopoulos B."/>
            <person name="Cheng J.F."/>
            <person name="Woyke T."/>
            <person name="Pelin A."/>
            <person name="Henrissat B."/>
            <person name="Reynolds N.K."/>
            <person name="Benny G.L."/>
            <person name="Smith M.E."/>
            <person name="James T.Y."/>
            <person name="Grigoriev I.V."/>
        </authorList>
    </citation>
    <scope>NUCLEOTIDE SEQUENCE [LARGE SCALE GENOMIC DNA]</scope>
    <source>
        <strain evidence="5">CSF55</strain>
    </source>
</reference>
<dbReference type="Gene3D" id="3.40.50.1000">
    <property type="entry name" value="HAD superfamily/HAD-like"/>
    <property type="match status" value="1"/>
</dbReference>
<dbReference type="InterPro" id="IPR050365">
    <property type="entry name" value="TIM50"/>
</dbReference>
<dbReference type="STRING" id="988480.A0A075AMT5"/>
<protein>
    <submittedName>
        <fullName evidence="2">HAD-like domain-containing protein</fullName>
    </submittedName>
</protein>
<dbReference type="EMBL" id="ML004921">
    <property type="protein sequence ID" value="RKP21905.1"/>
    <property type="molecule type" value="Genomic_DNA"/>
</dbReference>
<evidence type="ECO:0000313" key="2">
    <source>
        <dbReference type="EMBL" id="EPZ30978.1"/>
    </source>
</evidence>
<dbReference type="CDD" id="cd07521">
    <property type="entry name" value="HAD_FCP1-like"/>
    <property type="match status" value="1"/>
</dbReference>
<dbReference type="Proteomes" id="UP000030755">
    <property type="component" value="Unassembled WGS sequence"/>
</dbReference>
<dbReference type="Pfam" id="PF03031">
    <property type="entry name" value="NIF"/>
    <property type="match status" value="1"/>
</dbReference>
<dbReference type="InterPro" id="IPR036412">
    <property type="entry name" value="HAD-like_sf"/>
</dbReference>
<evidence type="ECO:0000313" key="4">
    <source>
        <dbReference type="Proteomes" id="UP000030755"/>
    </source>
</evidence>
<dbReference type="FunFam" id="3.40.50.1000:FF:000093">
    <property type="entry name" value="NLI interacting factor-like phosphatase family protein"/>
    <property type="match status" value="1"/>
</dbReference>
<dbReference type="Proteomes" id="UP000281549">
    <property type="component" value="Unassembled WGS sequence"/>
</dbReference>
<dbReference type="InterPro" id="IPR004274">
    <property type="entry name" value="FCP1_dom"/>
</dbReference>
<name>A0A075AMT5_ROZAC</name>
<gene>
    <name evidence="2" type="ORF">O9G_001451</name>
    <name evidence="3" type="ORF">ROZALSC1DRAFT_26699</name>
</gene>
<dbReference type="NCBIfam" id="TIGR02251">
    <property type="entry name" value="HIF-SF_euk"/>
    <property type="match status" value="1"/>
</dbReference>
<dbReference type="InterPro" id="IPR023214">
    <property type="entry name" value="HAD_sf"/>
</dbReference>
<evidence type="ECO:0000313" key="5">
    <source>
        <dbReference type="Proteomes" id="UP000281549"/>
    </source>
</evidence>
<dbReference type="InterPro" id="IPR011948">
    <property type="entry name" value="Dullard_phosphatase"/>
</dbReference>
<keyword evidence="4" id="KW-1185">Reference proteome</keyword>
<reference evidence="2 4" key="1">
    <citation type="journal article" date="2013" name="Curr. Biol.">
        <title>Shared signatures of parasitism and phylogenomics unite Cryptomycota and microsporidia.</title>
        <authorList>
            <person name="James T.Y."/>
            <person name="Pelin A."/>
            <person name="Bonen L."/>
            <person name="Ahrendt S."/>
            <person name="Sain D."/>
            <person name="Corradi N."/>
            <person name="Stajich J.E."/>
        </authorList>
    </citation>
    <scope>NUCLEOTIDE SEQUENCE [LARGE SCALE GENOMIC DNA]</scope>
    <source>
        <strain evidence="2 4">CSF55</strain>
        <strain evidence="2 4">CSF55</strain>
    </source>
</reference>
<evidence type="ECO:0000259" key="1">
    <source>
        <dbReference type="PROSITE" id="PS50969"/>
    </source>
</evidence>
<organism evidence="2 4">
    <name type="scientific">Rozella allomycis (strain CSF55)</name>
    <dbReference type="NCBI Taxonomy" id="988480"/>
    <lineage>
        <taxon>Eukaryota</taxon>
        <taxon>Fungi</taxon>
        <taxon>Fungi incertae sedis</taxon>
        <taxon>Cryptomycota</taxon>
        <taxon>Cryptomycota incertae sedis</taxon>
        <taxon>Rozella</taxon>
    </lineage>
</organism>
<dbReference type="GO" id="GO:0016791">
    <property type="term" value="F:phosphatase activity"/>
    <property type="evidence" value="ECO:0007669"/>
    <property type="project" value="InterPro"/>
</dbReference>
<reference evidence="3" key="3">
    <citation type="submission" date="2018-08" db="EMBL/GenBank/DDBJ databases">
        <title>Leveraging single-cell genomics to expand the Fungal Tree of Life.</title>
        <authorList>
            <consortium name="DOE Joint Genome Institute"/>
            <person name="Ahrendt S.R."/>
            <person name="Quandt C.A."/>
            <person name="Ciobanu D."/>
            <person name="Clum A."/>
            <person name="Salamov A."/>
            <person name="Andreopoulos B."/>
            <person name="Cheng J.-F."/>
            <person name="Woyke T."/>
            <person name="Pelin A."/>
            <person name="Henrissat B."/>
            <person name="Reynolds N."/>
            <person name="Benny G.L."/>
            <person name="Smith M.E."/>
            <person name="James T.Y."/>
            <person name="Grigoriev I.V."/>
        </authorList>
    </citation>
    <scope>NUCLEOTIDE SEQUENCE</scope>
    <source>
        <strain evidence="3">CSF55</strain>
    </source>
</reference>
<accession>A0A075AMT5</accession>